<name>A0A3D8H9U0_9BACT</name>
<keyword evidence="3 6" id="KW-0732">Signal</keyword>
<dbReference type="GO" id="GO:0009279">
    <property type="term" value="C:cell outer membrane"/>
    <property type="evidence" value="ECO:0007669"/>
    <property type="project" value="UniProtKB-SubCell"/>
</dbReference>
<proteinExistence type="inferred from homology"/>
<sequence>MKQINILKHVAGVALLGLLCSCNDFLDETPMSTISPENYLTEESQLASYANGLYTDILPSHGNWNYGTFGTDQHTDNQAYMNYDNKYIPGQWKTIQSQKADDDPYRFKFIYSCNYFLENVMPRYSQKQISGSDANIRHYIGEIYFLRAYEYFKRYQMFGDFPIVRNTLPDQMEPLTAASKRSPRNEVARFIISDLDSAIVLMESNPDKAKTRINKESALLLKSRVALFEGTWLKYFKNTAFVPNGPGWPGKEKDYNANYQYPTGDIDSEINYFLTLAMEASQPVADATVLVENTGLVQQAATEPANPYMDMFSAVDMSSYSEVLMWRPYSKGLGQVHCVVVGAQFGDYGVGVTRGMVDGFLMANGLPIYAAGSGYKGDETIADVRKERDSRLTIFLKEPGQKNILIEAVEGDHAVPVEPVPNILTGDAAKGYATGYALRKGGSFDQAQCVNGENYTGSITFRASEALLNYMEACYEKNGNLDAKAQGYWRALRERAHVDPDYNKTIAATVMSEEAKNDWGAYSAGQLIDPTLYNIRRERRCELMAEALRYMDLCRWRSMDQMIATPYHIEGIKIWGEMQNWYKDETTGASLLVYGMDNPKANISSPDLSKYYRPYEKTSNSIAKDGYRWAMAHYLKPLNIQHFDITTSGGDVSASPIYQNPYWPTVANQGALQ</sequence>
<dbReference type="Pfam" id="PF07980">
    <property type="entry name" value="SusD_RagB"/>
    <property type="match status" value="1"/>
</dbReference>
<dbReference type="Gene3D" id="1.25.40.390">
    <property type="match status" value="1"/>
</dbReference>
<feature type="domain" description="SusD-like N-terminal" evidence="8">
    <location>
        <begin position="24"/>
        <end position="227"/>
    </location>
</feature>
<feature type="domain" description="RagB/SusD" evidence="7">
    <location>
        <begin position="349"/>
        <end position="587"/>
    </location>
</feature>
<dbReference type="RefSeq" id="WP_115501017.1">
    <property type="nucleotide sequence ID" value="NZ_JACRTI010000062.1"/>
</dbReference>
<dbReference type="InterPro" id="IPR012944">
    <property type="entry name" value="SusD_RagB_dom"/>
</dbReference>
<accession>A0A3D8H9U0</accession>
<dbReference type="AlphaFoldDB" id="A0A3D8H9U0"/>
<dbReference type="PROSITE" id="PS51257">
    <property type="entry name" value="PROKAR_LIPOPROTEIN"/>
    <property type="match status" value="1"/>
</dbReference>
<keyword evidence="12" id="KW-1185">Reference proteome</keyword>
<evidence type="ECO:0000256" key="3">
    <source>
        <dbReference type="ARBA" id="ARBA00022729"/>
    </source>
</evidence>
<evidence type="ECO:0000256" key="5">
    <source>
        <dbReference type="ARBA" id="ARBA00023237"/>
    </source>
</evidence>
<evidence type="ECO:0000259" key="8">
    <source>
        <dbReference type="Pfam" id="PF14322"/>
    </source>
</evidence>
<evidence type="ECO:0000313" key="9">
    <source>
        <dbReference type="EMBL" id="MBC8603524.1"/>
    </source>
</evidence>
<dbReference type="Pfam" id="PF14322">
    <property type="entry name" value="SusD-like_3"/>
    <property type="match status" value="1"/>
</dbReference>
<feature type="chain" id="PRO_5017830345" evidence="6">
    <location>
        <begin position="27"/>
        <end position="673"/>
    </location>
</feature>
<evidence type="ECO:0000259" key="7">
    <source>
        <dbReference type="Pfam" id="PF07980"/>
    </source>
</evidence>
<keyword evidence="4" id="KW-0472">Membrane</keyword>
<dbReference type="Proteomes" id="UP000256321">
    <property type="component" value="Unassembled WGS sequence"/>
</dbReference>
<keyword evidence="5" id="KW-0998">Cell outer membrane</keyword>
<dbReference type="EMBL" id="QREV01000062">
    <property type="protein sequence ID" value="RDU47763.1"/>
    <property type="molecule type" value="Genomic_DNA"/>
</dbReference>
<evidence type="ECO:0000256" key="6">
    <source>
        <dbReference type="SAM" id="SignalP"/>
    </source>
</evidence>
<feature type="signal peptide" evidence="6">
    <location>
        <begin position="1"/>
        <end position="26"/>
    </location>
</feature>
<dbReference type="EMBL" id="JACRTI010000062">
    <property type="protein sequence ID" value="MBC8603524.1"/>
    <property type="molecule type" value="Genomic_DNA"/>
</dbReference>
<comment type="subcellular location">
    <subcellularLocation>
        <location evidence="1">Cell outer membrane</location>
    </subcellularLocation>
</comment>
<protein>
    <submittedName>
        <fullName evidence="10">RagB/SusD family nutrient uptake outer membrane protein</fullName>
    </submittedName>
</protein>
<evidence type="ECO:0000256" key="4">
    <source>
        <dbReference type="ARBA" id="ARBA00023136"/>
    </source>
</evidence>
<comment type="caution">
    <text evidence="10">The sequence shown here is derived from an EMBL/GenBank/DDBJ whole genome shotgun (WGS) entry which is preliminary data.</text>
</comment>
<evidence type="ECO:0000256" key="1">
    <source>
        <dbReference type="ARBA" id="ARBA00004442"/>
    </source>
</evidence>
<reference evidence="10 11" key="1">
    <citation type="submission" date="2018-07" db="EMBL/GenBank/DDBJ databases">
        <title>Parabacteroides acidifaciens nov. sp., isolated from human feces.</title>
        <authorList>
            <person name="Wang Y.J."/>
        </authorList>
    </citation>
    <scope>NUCLEOTIDE SEQUENCE [LARGE SCALE GENOMIC DNA]</scope>
    <source>
        <strain evidence="10 11">426-9</strain>
    </source>
</reference>
<gene>
    <name evidence="10" type="ORF">DWU89_18010</name>
    <name evidence="9" type="ORF">H8784_17580</name>
</gene>
<dbReference type="Proteomes" id="UP000629596">
    <property type="component" value="Unassembled WGS sequence"/>
</dbReference>
<dbReference type="SUPFAM" id="SSF48452">
    <property type="entry name" value="TPR-like"/>
    <property type="match status" value="1"/>
</dbReference>
<dbReference type="InterPro" id="IPR011990">
    <property type="entry name" value="TPR-like_helical_dom_sf"/>
</dbReference>
<dbReference type="InterPro" id="IPR033985">
    <property type="entry name" value="SusD-like_N"/>
</dbReference>
<comment type="similarity">
    <text evidence="2">Belongs to the SusD family.</text>
</comment>
<evidence type="ECO:0000313" key="10">
    <source>
        <dbReference type="EMBL" id="RDU47763.1"/>
    </source>
</evidence>
<evidence type="ECO:0000313" key="11">
    <source>
        <dbReference type="Proteomes" id="UP000256321"/>
    </source>
</evidence>
<evidence type="ECO:0000313" key="12">
    <source>
        <dbReference type="Proteomes" id="UP000629596"/>
    </source>
</evidence>
<evidence type="ECO:0000256" key="2">
    <source>
        <dbReference type="ARBA" id="ARBA00006275"/>
    </source>
</evidence>
<reference evidence="9 12" key="2">
    <citation type="submission" date="2020-08" db="EMBL/GenBank/DDBJ databases">
        <title>Genome public.</title>
        <authorList>
            <person name="Liu C."/>
            <person name="Sun Q."/>
        </authorList>
    </citation>
    <scope>NUCLEOTIDE SEQUENCE [LARGE SCALE GENOMIC DNA]</scope>
    <source>
        <strain evidence="9 12">426_9</strain>
    </source>
</reference>
<organism evidence="10 11">
    <name type="scientific">Parabacteroides acidifaciens</name>
    <dbReference type="NCBI Taxonomy" id="2290935"/>
    <lineage>
        <taxon>Bacteria</taxon>
        <taxon>Pseudomonadati</taxon>
        <taxon>Bacteroidota</taxon>
        <taxon>Bacteroidia</taxon>
        <taxon>Bacteroidales</taxon>
        <taxon>Tannerellaceae</taxon>
        <taxon>Parabacteroides</taxon>
    </lineage>
</organism>